<evidence type="ECO:0000313" key="4">
    <source>
        <dbReference type="EMBL" id="OMH40138.1"/>
    </source>
</evidence>
<evidence type="ECO:0000256" key="1">
    <source>
        <dbReference type="ARBA" id="ARBA00012528"/>
    </source>
</evidence>
<accession>A0A1R1MJZ7</accession>
<sequence length="125" mass="14390">MIDIDYFKRINDTYGHEVGDLVLKFIVDKIRSLIRSSDILVRYGGEEFIIYLPHTTLKDALKLAERIRKGIEDMIIDTEDGKKIRVTISLGVAERDLGETLEQVIKKADEALYRAKKHGRNRVSD</sequence>
<feature type="domain" description="GGDEF" evidence="3">
    <location>
        <begin position="1"/>
        <end position="125"/>
    </location>
</feature>
<dbReference type="CDD" id="cd01949">
    <property type="entry name" value="GGDEF"/>
    <property type="match status" value="1"/>
</dbReference>
<dbReference type="AlphaFoldDB" id="A0A1R1MJZ7"/>
<dbReference type="Pfam" id="PF00990">
    <property type="entry name" value="GGDEF"/>
    <property type="match status" value="1"/>
</dbReference>
<dbReference type="PROSITE" id="PS50887">
    <property type="entry name" value="GGDEF"/>
    <property type="match status" value="1"/>
</dbReference>
<evidence type="ECO:0000259" key="3">
    <source>
        <dbReference type="PROSITE" id="PS50887"/>
    </source>
</evidence>
<reference evidence="4 5" key="1">
    <citation type="submission" date="2016-10" db="EMBL/GenBank/DDBJ databases">
        <title>Genome sequence of a sulfur-reducing bacterium Desulfurobacterium indicum K6013.</title>
        <authorList>
            <person name="Cao J."/>
            <person name="Shao Z."/>
            <person name="Alain K."/>
            <person name="Jebbar M."/>
        </authorList>
    </citation>
    <scope>NUCLEOTIDE SEQUENCE [LARGE SCALE GENOMIC DNA]</scope>
    <source>
        <strain evidence="4 5">K6013</strain>
    </source>
</reference>
<gene>
    <name evidence="4" type="ORF">BLW93_06690</name>
</gene>
<dbReference type="FunFam" id="3.30.70.270:FF:000001">
    <property type="entry name" value="Diguanylate cyclase domain protein"/>
    <property type="match status" value="1"/>
</dbReference>
<dbReference type="InterPro" id="IPR029787">
    <property type="entry name" value="Nucleotide_cyclase"/>
</dbReference>
<dbReference type="PANTHER" id="PTHR45138">
    <property type="entry name" value="REGULATORY COMPONENTS OF SENSORY TRANSDUCTION SYSTEM"/>
    <property type="match status" value="1"/>
</dbReference>
<dbReference type="EMBL" id="MOEN01000026">
    <property type="protein sequence ID" value="OMH40138.1"/>
    <property type="molecule type" value="Genomic_DNA"/>
</dbReference>
<dbReference type="GO" id="GO:0052621">
    <property type="term" value="F:diguanylate cyclase activity"/>
    <property type="evidence" value="ECO:0007669"/>
    <property type="project" value="UniProtKB-EC"/>
</dbReference>
<comment type="caution">
    <text evidence="4">The sequence shown here is derived from an EMBL/GenBank/DDBJ whole genome shotgun (WGS) entry which is preliminary data.</text>
</comment>
<dbReference type="NCBIfam" id="TIGR00254">
    <property type="entry name" value="GGDEF"/>
    <property type="match status" value="1"/>
</dbReference>
<evidence type="ECO:0000313" key="5">
    <source>
        <dbReference type="Proteomes" id="UP000187408"/>
    </source>
</evidence>
<dbReference type="SMART" id="SM00267">
    <property type="entry name" value="GGDEF"/>
    <property type="match status" value="1"/>
</dbReference>
<protein>
    <recommendedName>
        <fullName evidence="1">diguanylate cyclase</fullName>
        <ecNumber evidence="1">2.7.7.65</ecNumber>
    </recommendedName>
</protein>
<dbReference type="Gene3D" id="3.30.70.270">
    <property type="match status" value="1"/>
</dbReference>
<dbReference type="SUPFAM" id="SSF55073">
    <property type="entry name" value="Nucleotide cyclase"/>
    <property type="match status" value="1"/>
</dbReference>
<keyword evidence="5" id="KW-1185">Reference proteome</keyword>
<name>A0A1R1MJZ7_9BACT</name>
<dbReference type="InterPro" id="IPR043128">
    <property type="entry name" value="Rev_trsase/Diguanyl_cyclase"/>
</dbReference>
<dbReference type="InterPro" id="IPR050469">
    <property type="entry name" value="Diguanylate_Cyclase"/>
</dbReference>
<dbReference type="EC" id="2.7.7.65" evidence="1"/>
<dbReference type="InterPro" id="IPR000160">
    <property type="entry name" value="GGDEF_dom"/>
</dbReference>
<dbReference type="PANTHER" id="PTHR45138:SF9">
    <property type="entry name" value="DIGUANYLATE CYCLASE DGCM-RELATED"/>
    <property type="match status" value="1"/>
</dbReference>
<comment type="catalytic activity">
    <reaction evidence="2">
        <text>2 GTP = 3',3'-c-di-GMP + 2 diphosphate</text>
        <dbReference type="Rhea" id="RHEA:24898"/>
        <dbReference type="ChEBI" id="CHEBI:33019"/>
        <dbReference type="ChEBI" id="CHEBI:37565"/>
        <dbReference type="ChEBI" id="CHEBI:58805"/>
        <dbReference type="EC" id="2.7.7.65"/>
    </reaction>
</comment>
<dbReference type="STRING" id="1914305.BLW93_06690"/>
<organism evidence="4 5">
    <name type="scientific">Desulfurobacterium indicum</name>
    <dbReference type="NCBI Taxonomy" id="1914305"/>
    <lineage>
        <taxon>Bacteria</taxon>
        <taxon>Pseudomonadati</taxon>
        <taxon>Aquificota</taxon>
        <taxon>Aquificia</taxon>
        <taxon>Desulfurobacteriales</taxon>
        <taxon>Desulfurobacteriaceae</taxon>
        <taxon>Desulfurobacterium</taxon>
    </lineage>
</organism>
<dbReference type="Proteomes" id="UP000187408">
    <property type="component" value="Unassembled WGS sequence"/>
</dbReference>
<evidence type="ECO:0000256" key="2">
    <source>
        <dbReference type="ARBA" id="ARBA00034247"/>
    </source>
</evidence>
<proteinExistence type="predicted"/>